<dbReference type="AlphaFoldDB" id="A0AAW0R6A8"/>
<evidence type="ECO:0000313" key="1">
    <source>
        <dbReference type="EMBL" id="KAK8129407.1"/>
    </source>
</evidence>
<reference evidence="1 2" key="1">
    <citation type="submission" date="2023-01" db="EMBL/GenBank/DDBJ databases">
        <title>Analysis of 21 Apiospora genomes using comparative genomics revels a genus with tremendous synthesis potential of carbohydrate active enzymes and secondary metabolites.</title>
        <authorList>
            <person name="Sorensen T."/>
        </authorList>
    </citation>
    <scope>NUCLEOTIDE SEQUENCE [LARGE SCALE GENOMIC DNA]</scope>
    <source>
        <strain evidence="1 2">CBS 117206</strain>
    </source>
</reference>
<dbReference type="EMBL" id="JAQQWP010000002">
    <property type="protein sequence ID" value="KAK8129407.1"/>
    <property type="molecule type" value="Genomic_DNA"/>
</dbReference>
<name>A0AAW0R6A8_9PEZI</name>
<accession>A0AAW0R6A8</accession>
<comment type="caution">
    <text evidence="1">The sequence shown here is derived from an EMBL/GenBank/DDBJ whole genome shotgun (WGS) entry which is preliminary data.</text>
</comment>
<organism evidence="1 2">
    <name type="scientific">Apiospora kogelbergensis</name>
    <dbReference type="NCBI Taxonomy" id="1337665"/>
    <lineage>
        <taxon>Eukaryota</taxon>
        <taxon>Fungi</taxon>
        <taxon>Dikarya</taxon>
        <taxon>Ascomycota</taxon>
        <taxon>Pezizomycotina</taxon>
        <taxon>Sordariomycetes</taxon>
        <taxon>Xylariomycetidae</taxon>
        <taxon>Amphisphaeriales</taxon>
        <taxon>Apiosporaceae</taxon>
        <taxon>Apiospora</taxon>
    </lineage>
</organism>
<evidence type="ECO:0000313" key="2">
    <source>
        <dbReference type="Proteomes" id="UP001392437"/>
    </source>
</evidence>
<dbReference type="Proteomes" id="UP001392437">
    <property type="component" value="Unassembled WGS sequence"/>
</dbReference>
<keyword evidence="2" id="KW-1185">Reference proteome</keyword>
<proteinExistence type="predicted"/>
<sequence>MPVDTTSAICPKGKELPKEEESYISPLNHLFRLEARLFITAGSLGWVYEPLSIFVKQMMEVEGNQVHVLTYDDMPQNSFLTYSVMGTKEACAILRKARTFLSSG</sequence>
<gene>
    <name evidence="1" type="ORF">PG999_001787</name>
</gene>
<protein>
    <submittedName>
        <fullName evidence="1">Uncharacterized protein</fullName>
    </submittedName>
</protein>